<comment type="pathway">
    <text evidence="3 7">Amino-acid biosynthesis; L-leucine biosynthesis; L-leucine from 3-methyl-2-oxobutanoate: step 2/4.</text>
</comment>
<reference evidence="10 11" key="1">
    <citation type="journal article" date="2014" name="Genome Announc.">
        <title>Draft genome sequences of six enterohepatic helicobacter species isolated from humans and one from rhesus macaques.</title>
        <authorList>
            <person name="Shen Z."/>
            <person name="Sheh A."/>
            <person name="Young S.K."/>
            <person name="Abouelliel A."/>
            <person name="Ward D.V."/>
            <person name="Earl A.M."/>
            <person name="Fox J.G."/>
        </authorList>
    </citation>
    <scope>NUCLEOTIDE SEQUENCE [LARGE SCALE GENOMIC DNA]</scope>
    <source>
        <strain evidence="10 11">MIT 99-5501</strain>
    </source>
</reference>
<dbReference type="SUPFAM" id="SSF52016">
    <property type="entry name" value="LeuD/IlvD-like"/>
    <property type="match status" value="1"/>
</dbReference>
<evidence type="ECO:0000256" key="6">
    <source>
        <dbReference type="ARBA" id="ARBA00023239"/>
    </source>
</evidence>
<gene>
    <name evidence="7" type="primary">leuD</name>
    <name evidence="10" type="ORF">HMPREF2086_00758</name>
</gene>
<evidence type="ECO:0000256" key="4">
    <source>
        <dbReference type="ARBA" id="ARBA00009869"/>
    </source>
</evidence>
<dbReference type="InterPro" id="IPR011827">
    <property type="entry name" value="LeuD_type2/HacB/DmdB"/>
</dbReference>
<feature type="domain" description="Aconitase A/isopropylmalate dehydratase small subunit swivel" evidence="9">
    <location>
        <begin position="5"/>
        <end position="128"/>
    </location>
</feature>
<keyword evidence="7" id="KW-0028">Amino-acid biosynthesis</keyword>
<accession>V8CBC3</accession>
<proteinExistence type="inferred from homology"/>
<dbReference type="CDD" id="cd01577">
    <property type="entry name" value="IPMI_Swivel"/>
    <property type="match status" value="1"/>
</dbReference>
<dbReference type="InterPro" id="IPR015928">
    <property type="entry name" value="Aconitase/3IPM_dehydase_swvl"/>
</dbReference>
<name>V8CBC3_9HELI</name>
<evidence type="ECO:0000259" key="9">
    <source>
        <dbReference type="Pfam" id="PF00694"/>
    </source>
</evidence>
<dbReference type="FunFam" id="3.20.19.10:FF:000007">
    <property type="entry name" value="Isopropylmalate/citramalate isomerase small subunit"/>
    <property type="match status" value="1"/>
</dbReference>
<dbReference type="UniPathway" id="UPA00048">
    <property type="reaction ID" value="UER00071"/>
</dbReference>
<comment type="subunit">
    <text evidence="5 7">Heterodimer of LeuC and LeuD.</text>
</comment>
<dbReference type="STRING" id="1357400.HMPREF2086_00758"/>
<dbReference type="Gene3D" id="3.20.19.10">
    <property type="entry name" value="Aconitase, domain 4"/>
    <property type="match status" value="1"/>
</dbReference>
<keyword evidence="6 7" id="KW-0456">Lyase</keyword>
<evidence type="ECO:0000256" key="7">
    <source>
        <dbReference type="HAMAP-Rule" id="MF_01032"/>
    </source>
</evidence>
<comment type="similarity">
    <text evidence="4 7">Belongs to the LeuD family. LeuD type 2 subfamily.</text>
</comment>
<dbReference type="Pfam" id="PF00694">
    <property type="entry name" value="Aconitase_C"/>
    <property type="match status" value="1"/>
</dbReference>
<feature type="region of interest" description="Disordered" evidence="8">
    <location>
        <begin position="1"/>
        <end position="20"/>
    </location>
</feature>
<dbReference type="HOGENOM" id="CLU_081378_1_1_7"/>
<dbReference type="OrthoDB" id="9777465at2"/>
<evidence type="ECO:0000256" key="5">
    <source>
        <dbReference type="ARBA" id="ARBA00011271"/>
    </source>
</evidence>
<dbReference type="HAMAP" id="MF_01032">
    <property type="entry name" value="LeuD_type2"/>
    <property type="match status" value="1"/>
</dbReference>
<organism evidence="10 11">
    <name type="scientific">Helicobacter macacae MIT 99-5501</name>
    <dbReference type="NCBI Taxonomy" id="1357400"/>
    <lineage>
        <taxon>Bacteria</taxon>
        <taxon>Pseudomonadati</taxon>
        <taxon>Campylobacterota</taxon>
        <taxon>Epsilonproteobacteria</taxon>
        <taxon>Campylobacterales</taxon>
        <taxon>Helicobacteraceae</taxon>
        <taxon>Helicobacter</taxon>
    </lineage>
</organism>
<evidence type="ECO:0000256" key="2">
    <source>
        <dbReference type="ARBA" id="ARBA00002695"/>
    </source>
</evidence>
<comment type="caution">
    <text evidence="10">The sequence shown here is derived from an EMBL/GenBank/DDBJ whole genome shotgun (WGS) entry which is preliminary data.</text>
</comment>
<evidence type="ECO:0000256" key="1">
    <source>
        <dbReference type="ARBA" id="ARBA00000491"/>
    </source>
</evidence>
<dbReference type="InterPro" id="IPR050075">
    <property type="entry name" value="LeuD"/>
</dbReference>
<dbReference type="AlphaFoldDB" id="V8CBC3"/>
<dbReference type="NCBIfam" id="TIGR02087">
    <property type="entry name" value="LEUD_arch"/>
    <property type="match status" value="1"/>
</dbReference>
<keyword evidence="7" id="KW-0100">Branched-chain amino acid biosynthesis</keyword>
<dbReference type="PATRIC" id="fig|1357400.3.peg.1043"/>
<dbReference type="eggNOG" id="COG0066">
    <property type="taxonomic scope" value="Bacteria"/>
</dbReference>
<feature type="compositionally biased region" description="Basic and acidic residues" evidence="8">
    <location>
        <begin position="9"/>
        <end position="20"/>
    </location>
</feature>
<dbReference type="PANTHER" id="PTHR43345:SF2">
    <property type="entry name" value="3-ISOPROPYLMALATE DEHYDRATASE SMALL SUBUNIT 1"/>
    <property type="match status" value="1"/>
</dbReference>
<dbReference type="RefSeq" id="WP_023927482.1">
    <property type="nucleotide sequence ID" value="NZ_KI669454.1"/>
</dbReference>
<keyword evidence="7" id="KW-0432">Leucine biosynthesis</keyword>
<evidence type="ECO:0000313" key="10">
    <source>
        <dbReference type="EMBL" id="ETD24011.1"/>
    </source>
</evidence>
<evidence type="ECO:0000256" key="3">
    <source>
        <dbReference type="ARBA" id="ARBA00004729"/>
    </source>
</evidence>
<dbReference type="EC" id="4.2.1.33" evidence="7"/>
<protein>
    <recommendedName>
        <fullName evidence="7">3-isopropylmalate dehydratase small subunit</fullName>
        <ecNumber evidence="7">4.2.1.33</ecNumber>
    </recommendedName>
    <alternativeName>
        <fullName evidence="7">Alpha-IPM isomerase</fullName>
        <shortName evidence="7">IPMI</shortName>
    </alternativeName>
    <alternativeName>
        <fullName evidence="7">Isopropylmalate isomerase</fullName>
    </alternativeName>
</protein>
<dbReference type="GO" id="GO:0009098">
    <property type="term" value="P:L-leucine biosynthetic process"/>
    <property type="evidence" value="ECO:0007669"/>
    <property type="project" value="UniProtKB-UniRule"/>
</dbReference>
<dbReference type="InterPro" id="IPR000573">
    <property type="entry name" value="AconitaseA/IPMdHydase_ssu_swvl"/>
</dbReference>
<comment type="catalytic activity">
    <reaction evidence="1 7">
        <text>(2R,3S)-3-isopropylmalate = (2S)-2-isopropylmalate</text>
        <dbReference type="Rhea" id="RHEA:32287"/>
        <dbReference type="ChEBI" id="CHEBI:1178"/>
        <dbReference type="ChEBI" id="CHEBI:35121"/>
        <dbReference type="EC" id="4.2.1.33"/>
    </reaction>
</comment>
<dbReference type="EMBL" id="AZJI01000004">
    <property type="protein sequence ID" value="ETD24011.1"/>
    <property type="molecule type" value="Genomic_DNA"/>
</dbReference>
<dbReference type="InterPro" id="IPR033940">
    <property type="entry name" value="IPMI_Swivel"/>
</dbReference>
<keyword evidence="11" id="KW-1185">Reference proteome</keyword>
<dbReference type="Proteomes" id="UP000018731">
    <property type="component" value="Unassembled WGS sequence"/>
</dbReference>
<comment type="function">
    <text evidence="2 7">Catalyzes the isomerization between 2-isopropylmalate and 3-isopropylmalate, via the formation of 2-isopropylmaleate.</text>
</comment>
<sequence length="188" mass="20844">MSSTTQNHSQDKTQESQKAKEQGIIQGNVWKFGDNIDTDVIIAARYLNTSDENILAKHIMEDARPDFFSEISQGDIIVAGENFGCGSSREHAPIALKAAGIACVIAPSFARIFYRNAFNMGLLILESKEVDKISEGDKVRIDLEKGIIENLSTNQSFAYQKIPDFMHSLLQSGGLMAFAKKWLQENAK</sequence>
<dbReference type="PANTHER" id="PTHR43345">
    <property type="entry name" value="3-ISOPROPYLMALATE DEHYDRATASE SMALL SUBUNIT 2-RELATED-RELATED"/>
    <property type="match status" value="1"/>
</dbReference>
<evidence type="ECO:0000256" key="8">
    <source>
        <dbReference type="SAM" id="MobiDB-lite"/>
    </source>
</evidence>
<evidence type="ECO:0000313" key="11">
    <source>
        <dbReference type="Proteomes" id="UP000018731"/>
    </source>
</evidence>
<dbReference type="GO" id="GO:0003861">
    <property type="term" value="F:3-isopropylmalate dehydratase activity"/>
    <property type="evidence" value="ECO:0007669"/>
    <property type="project" value="UniProtKB-UniRule"/>
</dbReference>